<dbReference type="InterPro" id="IPR028087">
    <property type="entry name" value="Tad_N"/>
</dbReference>
<name>A0A8J3YST4_9ACTN</name>
<dbReference type="EMBL" id="BOPF01000040">
    <property type="protein sequence ID" value="GIJ50851.1"/>
    <property type="molecule type" value="Genomic_DNA"/>
</dbReference>
<feature type="domain" description="Putative Flp pilus-assembly TadG-like N-terminal" evidence="1">
    <location>
        <begin position="14"/>
        <end position="62"/>
    </location>
</feature>
<evidence type="ECO:0000313" key="2">
    <source>
        <dbReference type="EMBL" id="GIJ50851.1"/>
    </source>
</evidence>
<organism evidence="2 3">
    <name type="scientific">Virgisporangium aliadipatigenens</name>
    <dbReference type="NCBI Taxonomy" id="741659"/>
    <lineage>
        <taxon>Bacteria</taxon>
        <taxon>Bacillati</taxon>
        <taxon>Actinomycetota</taxon>
        <taxon>Actinomycetes</taxon>
        <taxon>Micromonosporales</taxon>
        <taxon>Micromonosporaceae</taxon>
        <taxon>Virgisporangium</taxon>
    </lineage>
</organism>
<keyword evidence="3" id="KW-1185">Reference proteome</keyword>
<dbReference type="RefSeq" id="WP_203904275.1">
    <property type="nucleotide sequence ID" value="NZ_BOPF01000040.1"/>
</dbReference>
<accession>A0A8J3YST4</accession>
<evidence type="ECO:0000313" key="3">
    <source>
        <dbReference type="Proteomes" id="UP000619260"/>
    </source>
</evidence>
<reference evidence="2" key="1">
    <citation type="submission" date="2021-01" db="EMBL/GenBank/DDBJ databases">
        <title>Whole genome shotgun sequence of Virgisporangium aliadipatigenens NBRC 105644.</title>
        <authorList>
            <person name="Komaki H."/>
            <person name="Tamura T."/>
        </authorList>
    </citation>
    <scope>NUCLEOTIDE SEQUENCE</scope>
    <source>
        <strain evidence="2">NBRC 105644</strain>
    </source>
</reference>
<dbReference type="Proteomes" id="UP000619260">
    <property type="component" value="Unassembled WGS sequence"/>
</dbReference>
<proteinExistence type="predicted"/>
<sequence>MQRLSALRHDRERGAITALVAVLLAGGALLGVTAVVVDIGQVYVARETLQTAADAGALAVAKQCGTGATCTPRATAEDYVRRNIPDEPPPVELCGAGWGLPACAPLPAEPSLAECSAHRPAAGPYVEVRVRVVVPPSFARALIGRENSAGTPVSACARAAAGQRPPTTGPGDGRADPTLPLEMATPAVTLAECYRAGYGYATTERALRVVPDPTDPCATAPAGLGFLAGPTCTGTYAADRPAGHPGAAAPDPTCQNVLDGYVDRATPMPVPLYDTAGPGGYHLVGFAALRLTGYHLPGRARPSTLTGTDPCTGTETCLYGWFTQYSYPIVRGGGTRRDGVTSLQTRTTG</sequence>
<evidence type="ECO:0000259" key="1">
    <source>
        <dbReference type="Pfam" id="PF13400"/>
    </source>
</evidence>
<protein>
    <recommendedName>
        <fullName evidence="1">Putative Flp pilus-assembly TadG-like N-terminal domain-containing protein</fullName>
    </recommendedName>
</protein>
<dbReference type="AlphaFoldDB" id="A0A8J3YST4"/>
<gene>
    <name evidence="2" type="ORF">Val02_77370</name>
</gene>
<comment type="caution">
    <text evidence="2">The sequence shown here is derived from an EMBL/GenBank/DDBJ whole genome shotgun (WGS) entry which is preliminary data.</text>
</comment>
<dbReference type="Pfam" id="PF13400">
    <property type="entry name" value="Tad"/>
    <property type="match status" value="1"/>
</dbReference>